<evidence type="ECO:0000259" key="2">
    <source>
        <dbReference type="Pfam" id="PF11716"/>
    </source>
</evidence>
<dbReference type="InterPro" id="IPR024344">
    <property type="entry name" value="MDMPI_metal-binding"/>
</dbReference>
<name>A0A3A9WE70_9ACTN</name>
<dbReference type="InterPro" id="IPR034660">
    <property type="entry name" value="DinB/YfiT-like"/>
</dbReference>
<comment type="caution">
    <text evidence="3">The sequence shown here is derived from an EMBL/GenBank/DDBJ whole genome shotgun (WGS) entry which is preliminary data.</text>
</comment>
<evidence type="ECO:0000313" key="5">
    <source>
        <dbReference type="Proteomes" id="UP000268652"/>
    </source>
</evidence>
<proteinExistence type="predicted"/>
<dbReference type="Gene3D" id="1.20.120.450">
    <property type="entry name" value="dinb family like domain"/>
    <property type="match status" value="1"/>
</dbReference>
<evidence type="ECO:0000313" key="6">
    <source>
        <dbReference type="Proteomes" id="UP000275024"/>
    </source>
</evidence>
<dbReference type="EMBL" id="RBDX01000003">
    <property type="protein sequence ID" value="RKN11338.1"/>
    <property type="molecule type" value="Genomic_DNA"/>
</dbReference>
<dbReference type="Proteomes" id="UP000275024">
    <property type="component" value="Unassembled WGS sequence"/>
</dbReference>
<organism evidence="3 6">
    <name type="scientific">Streptomyces radicis</name>
    <dbReference type="NCBI Taxonomy" id="1750517"/>
    <lineage>
        <taxon>Bacteria</taxon>
        <taxon>Bacillati</taxon>
        <taxon>Actinomycetota</taxon>
        <taxon>Actinomycetes</taxon>
        <taxon>Kitasatosporales</taxon>
        <taxon>Streptomycetaceae</taxon>
        <taxon>Streptomyces</taxon>
    </lineage>
</organism>
<sequence>MTNSPAPLPDLGPATRAVAALLEGVDDSRFADPTPCEDYRVADLLHHLMGLTLAFRDAARKDLGPLTATDPASPDAPVPSLGPDWRERLRAQLTELAEAWRDPGAWEGETQAGGITLPGAIAGQVALNEVLLHGWDLARATGQPYAADEASAEVSIALLAADADDAAREGTGFGRVVPVPDGASPLDRAVGLSGRHPGWAPPRRADA</sequence>
<dbReference type="Proteomes" id="UP000268652">
    <property type="component" value="Unassembled WGS sequence"/>
</dbReference>
<dbReference type="GO" id="GO:0046872">
    <property type="term" value="F:metal ion binding"/>
    <property type="evidence" value="ECO:0007669"/>
    <property type="project" value="InterPro"/>
</dbReference>
<dbReference type="SUPFAM" id="SSF109854">
    <property type="entry name" value="DinB/YfiT-like putative metalloenzymes"/>
    <property type="match status" value="1"/>
</dbReference>
<dbReference type="InterPro" id="IPR017517">
    <property type="entry name" value="Maleyloyr_isom"/>
</dbReference>
<feature type="region of interest" description="Disordered" evidence="1">
    <location>
        <begin position="183"/>
        <end position="207"/>
    </location>
</feature>
<evidence type="ECO:0000313" key="3">
    <source>
        <dbReference type="EMBL" id="RKN11338.1"/>
    </source>
</evidence>
<dbReference type="RefSeq" id="WP_120695518.1">
    <property type="nucleotide sequence ID" value="NZ_RBDX01000003.1"/>
</dbReference>
<dbReference type="EMBL" id="RBDY01000002">
    <property type="protein sequence ID" value="RKN26639.1"/>
    <property type="molecule type" value="Genomic_DNA"/>
</dbReference>
<dbReference type="NCBIfam" id="TIGR03083">
    <property type="entry name" value="maleylpyruvate isomerase family mycothiol-dependent enzyme"/>
    <property type="match status" value="1"/>
</dbReference>
<feature type="domain" description="Mycothiol-dependent maleylpyruvate isomerase metal-binding" evidence="2">
    <location>
        <begin position="12"/>
        <end position="138"/>
    </location>
</feature>
<dbReference type="AlphaFoldDB" id="A0A3A9WE70"/>
<protein>
    <submittedName>
        <fullName evidence="3">TIGR03086 family protein</fullName>
    </submittedName>
</protein>
<gene>
    <name evidence="4" type="ORF">D7318_04550</name>
    <name evidence="3" type="ORF">D7319_05105</name>
</gene>
<evidence type="ECO:0000313" key="4">
    <source>
        <dbReference type="EMBL" id="RKN26639.1"/>
    </source>
</evidence>
<dbReference type="NCBIfam" id="TIGR03086">
    <property type="entry name" value="TIGR03086 family metal-binding protein"/>
    <property type="match status" value="1"/>
</dbReference>
<accession>A0A3A9WE70</accession>
<evidence type="ECO:0000256" key="1">
    <source>
        <dbReference type="SAM" id="MobiDB-lite"/>
    </source>
</evidence>
<reference evidence="5 6" key="1">
    <citation type="submission" date="2018-09" db="EMBL/GenBank/DDBJ databases">
        <title>Streptomyces sp. nov. DS1-2, an endophytic actinomycete isolated from roots of Dendrobium scabrilingue.</title>
        <authorList>
            <person name="Kuncharoen N."/>
            <person name="Kudo T."/>
            <person name="Ohkuma M."/>
            <person name="Yuki M."/>
            <person name="Tanasupawat S."/>
        </authorList>
    </citation>
    <scope>NUCLEOTIDE SEQUENCE [LARGE SCALE GENOMIC DNA]</scope>
    <source>
        <strain evidence="3 6">AZ1-7</strain>
        <strain evidence="4 5">DS1-2</strain>
    </source>
</reference>
<dbReference type="InterPro" id="IPR017520">
    <property type="entry name" value="CHP03086"/>
</dbReference>
<dbReference type="OrthoDB" id="5185819at2"/>
<dbReference type="Pfam" id="PF11716">
    <property type="entry name" value="MDMPI_N"/>
    <property type="match status" value="1"/>
</dbReference>
<keyword evidence="5" id="KW-1185">Reference proteome</keyword>